<gene>
    <name evidence="7" type="ORF">L861_19415</name>
</gene>
<name>S2KP66_LITA3</name>
<dbReference type="STRING" id="1121939.L861_19415"/>
<protein>
    <recommendedName>
        <fullName evidence="6">FAD-binding PCMH-type domain-containing protein</fullName>
    </recommendedName>
</protein>
<dbReference type="Pfam" id="PF08031">
    <property type="entry name" value="BBE"/>
    <property type="match status" value="1"/>
</dbReference>
<dbReference type="PATRIC" id="fig|1121939.11.peg.1331"/>
<proteinExistence type="inferred from homology"/>
<dbReference type="EMBL" id="ASTJ01000012">
    <property type="protein sequence ID" value="EPC03705.1"/>
    <property type="molecule type" value="Genomic_DNA"/>
</dbReference>
<dbReference type="Proteomes" id="UP000014463">
    <property type="component" value="Unassembled WGS sequence"/>
</dbReference>
<dbReference type="InterPro" id="IPR036318">
    <property type="entry name" value="FAD-bd_PCMH-like_sf"/>
</dbReference>
<dbReference type="InterPro" id="IPR016166">
    <property type="entry name" value="FAD-bd_PCMH"/>
</dbReference>
<evidence type="ECO:0000259" key="6">
    <source>
        <dbReference type="PROSITE" id="PS51387"/>
    </source>
</evidence>
<reference evidence="7 8" key="1">
    <citation type="journal article" date="2013" name="Genome Announc.">
        <title>Draft genome sequence of the moderately halophilic gammaproteobacterium Halomonas anticariensis FP35.</title>
        <authorList>
            <person name="Tahrioui A."/>
            <person name="Quesada E."/>
            <person name="Llamas I."/>
        </authorList>
    </citation>
    <scope>NUCLEOTIDE SEQUENCE [LARGE SCALE GENOMIC DNA]</scope>
    <source>
        <strain evidence="8">DSM 16096 / CECT 5854 / LMG 22089 / FP35</strain>
    </source>
</reference>
<sequence>MVSINDEDIAMTEMRKQTESSEERLFTADMIRSLGERLHGELILPADAQYDAARQVYNAIHDRRPALIVQASDVADVMSCVAFARQHNLLLSVRGGGHSVPGFGTCDGGLVLSLERMRGIRVDPERHSVRAEGGCTWADLNHATAAFGMATTGGIVSTTGIAGLTLGGGLGYLARSCGLSCDNLLSADVITADGRFLTCSESYNEDLFWAIRGGGGNFGVVTSFEYRLYDVADILGGPTFYPLDAEVIRRYRALIAEAPEALGALLGITLGPPLPFLPESWHGQPVVVVLTCWSGPGGEDEAIRERLSQLGPVLGQYVQRMPYPVINTLFDELLPAGLYHYWKGRFTRHLSNEAIDVHIDYGARIPCPQSATLLFPIDGACQRVAPDATAFAYRDASFATVLGPSWPDPTDSERNIAWGRAYSQALQPYSEEGGYVNFMSSDDADRVHANYRQNYDRLAEIKTRYDPTNLFRLNQNIVPSSHNMV</sequence>
<dbReference type="PROSITE" id="PS51387">
    <property type="entry name" value="FAD_PCMH"/>
    <property type="match status" value="1"/>
</dbReference>
<dbReference type="PANTHER" id="PTHR42973:SF39">
    <property type="entry name" value="FAD-BINDING PCMH-TYPE DOMAIN-CONTAINING PROTEIN"/>
    <property type="match status" value="1"/>
</dbReference>
<organism evidence="7 8">
    <name type="scientific">Litchfieldella anticariensis (strain DSM 16096 / CECT 5854 / CIP 108499 / LMG 22089 / FP35)</name>
    <name type="common">Halomonas anticariensis</name>
    <dbReference type="NCBI Taxonomy" id="1121939"/>
    <lineage>
        <taxon>Bacteria</taxon>
        <taxon>Pseudomonadati</taxon>
        <taxon>Pseudomonadota</taxon>
        <taxon>Gammaproteobacteria</taxon>
        <taxon>Oceanospirillales</taxon>
        <taxon>Halomonadaceae</taxon>
        <taxon>Litchfieldella</taxon>
    </lineage>
</organism>
<evidence type="ECO:0000256" key="3">
    <source>
        <dbReference type="ARBA" id="ARBA00022630"/>
    </source>
</evidence>
<keyword evidence="8" id="KW-1185">Reference proteome</keyword>
<keyword evidence="3" id="KW-0285">Flavoprotein</keyword>
<keyword evidence="4" id="KW-0274">FAD</keyword>
<accession>S2KP66</accession>
<evidence type="ECO:0000313" key="8">
    <source>
        <dbReference type="Proteomes" id="UP000014463"/>
    </source>
</evidence>
<dbReference type="GO" id="GO:0071949">
    <property type="term" value="F:FAD binding"/>
    <property type="evidence" value="ECO:0007669"/>
    <property type="project" value="InterPro"/>
</dbReference>
<keyword evidence="5" id="KW-0560">Oxidoreductase</keyword>
<dbReference type="InterPro" id="IPR012951">
    <property type="entry name" value="BBE"/>
</dbReference>
<evidence type="ECO:0000256" key="1">
    <source>
        <dbReference type="ARBA" id="ARBA00001974"/>
    </source>
</evidence>
<dbReference type="InterPro" id="IPR006093">
    <property type="entry name" value="Oxy_OxRdtase_FAD_BS"/>
</dbReference>
<dbReference type="PROSITE" id="PS00862">
    <property type="entry name" value="OX2_COVAL_FAD"/>
    <property type="match status" value="1"/>
</dbReference>
<dbReference type="GO" id="GO:0016491">
    <property type="term" value="F:oxidoreductase activity"/>
    <property type="evidence" value="ECO:0007669"/>
    <property type="project" value="UniProtKB-KW"/>
</dbReference>
<feature type="domain" description="FAD-binding PCMH-type" evidence="6">
    <location>
        <begin position="61"/>
        <end position="231"/>
    </location>
</feature>
<dbReference type="AlphaFoldDB" id="S2KP66"/>
<dbReference type="PANTHER" id="PTHR42973">
    <property type="entry name" value="BINDING OXIDOREDUCTASE, PUTATIVE (AFU_ORTHOLOGUE AFUA_1G17690)-RELATED"/>
    <property type="match status" value="1"/>
</dbReference>
<dbReference type="InterPro" id="IPR016167">
    <property type="entry name" value="FAD-bd_PCMH_sub1"/>
</dbReference>
<dbReference type="Pfam" id="PF01565">
    <property type="entry name" value="FAD_binding_4"/>
    <property type="match status" value="1"/>
</dbReference>
<dbReference type="InterPro" id="IPR016169">
    <property type="entry name" value="FAD-bd_PCMH_sub2"/>
</dbReference>
<dbReference type="Gene3D" id="3.30.465.10">
    <property type="match status" value="1"/>
</dbReference>
<evidence type="ECO:0000313" key="7">
    <source>
        <dbReference type="EMBL" id="EPC03705.1"/>
    </source>
</evidence>
<dbReference type="Gene3D" id="3.40.462.20">
    <property type="match status" value="1"/>
</dbReference>
<dbReference type="eggNOG" id="COG0277">
    <property type="taxonomic scope" value="Bacteria"/>
</dbReference>
<dbReference type="SUPFAM" id="SSF56176">
    <property type="entry name" value="FAD-binding/transporter-associated domain-like"/>
    <property type="match status" value="1"/>
</dbReference>
<evidence type="ECO:0000256" key="4">
    <source>
        <dbReference type="ARBA" id="ARBA00022827"/>
    </source>
</evidence>
<evidence type="ECO:0000256" key="2">
    <source>
        <dbReference type="ARBA" id="ARBA00005466"/>
    </source>
</evidence>
<evidence type="ECO:0000256" key="5">
    <source>
        <dbReference type="ARBA" id="ARBA00023002"/>
    </source>
</evidence>
<comment type="caution">
    <text evidence="7">The sequence shown here is derived from an EMBL/GenBank/DDBJ whole genome shotgun (WGS) entry which is preliminary data.</text>
</comment>
<comment type="cofactor">
    <cofactor evidence="1">
        <name>FAD</name>
        <dbReference type="ChEBI" id="CHEBI:57692"/>
    </cofactor>
</comment>
<dbReference type="InterPro" id="IPR050416">
    <property type="entry name" value="FAD-linked_Oxidoreductase"/>
</dbReference>
<dbReference type="Gene3D" id="3.30.43.10">
    <property type="entry name" value="Uridine Diphospho-n-acetylenolpyruvylglucosamine Reductase, domain 2"/>
    <property type="match status" value="1"/>
</dbReference>
<comment type="similarity">
    <text evidence="2">Belongs to the oxygen-dependent FAD-linked oxidoreductase family.</text>
</comment>
<dbReference type="InterPro" id="IPR006094">
    <property type="entry name" value="Oxid_FAD_bind_N"/>
</dbReference>